<name>A0A0A9HDC2_ARUDO</name>
<protein>
    <submittedName>
        <fullName evidence="1">Uncharacterized protein</fullName>
    </submittedName>
</protein>
<reference evidence="1" key="2">
    <citation type="journal article" date="2015" name="Data Brief">
        <title>Shoot transcriptome of the giant reed, Arundo donax.</title>
        <authorList>
            <person name="Barrero R.A."/>
            <person name="Guerrero F.D."/>
            <person name="Moolhuijzen P."/>
            <person name="Goolsby J.A."/>
            <person name="Tidwell J."/>
            <person name="Bellgard S.E."/>
            <person name="Bellgard M.I."/>
        </authorList>
    </citation>
    <scope>NUCLEOTIDE SEQUENCE</scope>
    <source>
        <tissue evidence="1">Shoot tissue taken approximately 20 cm above the soil surface</tissue>
    </source>
</reference>
<accession>A0A0A9HDC2</accession>
<proteinExistence type="predicted"/>
<sequence>MYIVFQKKISMHIFWTY</sequence>
<dbReference type="EMBL" id="GBRH01162756">
    <property type="protein sequence ID" value="JAE35140.1"/>
    <property type="molecule type" value="Transcribed_RNA"/>
</dbReference>
<evidence type="ECO:0000313" key="1">
    <source>
        <dbReference type="EMBL" id="JAE35140.1"/>
    </source>
</evidence>
<organism evidence="1">
    <name type="scientific">Arundo donax</name>
    <name type="common">Giant reed</name>
    <name type="synonym">Donax arundinaceus</name>
    <dbReference type="NCBI Taxonomy" id="35708"/>
    <lineage>
        <taxon>Eukaryota</taxon>
        <taxon>Viridiplantae</taxon>
        <taxon>Streptophyta</taxon>
        <taxon>Embryophyta</taxon>
        <taxon>Tracheophyta</taxon>
        <taxon>Spermatophyta</taxon>
        <taxon>Magnoliopsida</taxon>
        <taxon>Liliopsida</taxon>
        <taxon>Poales</taxon>
        <taxon>Poaceae</taxon>
        <taxon>PACMAD clade</taxon>
        <taxon>Arundinoideae</taxon>
        <taxon>Arundineae</taxon>
        <taxon>Arundo</taxon>
    </lineage>
</organism>
<dbReference type="AlphaFoldDB" id="A0A0A9HDC2"/>
<reference evidence="1" key="1">
    <citation type="submission" date="2014-09" db="EMBL/GenBank/DDBJ databases">
        <authorList>
            <person name="Magalhaes I.L.F."/>
            <person name="Oliveira U."/>
            <person name="Santos F.R."/>
            <person name="Vidigal T.H.D.A."/>
            <person name="Brescovit A.D."/>
            <person name="Santos A.J."/>
        </authorList>
    </citation>
    <scope>NUCLEOTIDE SEQUENCE</scope>
    <source>
        <tissue evidence="1">Shoot tissue taken approximately 20 cm above the soil surface</tissue>
    </source>
</reference>